<dbReference type="SUPFAM" id="SSF48403">
    <property type="entry name" value="Ankyrin repeat"/>
    <property type="match status" value="1"/>
</dbReference>
<dbReference type="Pfam" id="PF12796">
    <property type="entry name" value="Ank_2"/>
    <property type="match status" value="1"/>
</dbReference>
<dbReference type="InterPro" id="IPR036770">
    <property type="entry name" value="Ankyrin_rpt-contain_sf"/>
</dbReference>
<accession>A0A7S1Y628</accession>
<organism evidence="2">
    <name type="scientific">Grammatophora oceanica</name>
    <dbReference type="NCBI Taxonomy" id="210454"/>
    <lineage>
        <taxon>Eukaryota</taxon>
        <taxon>Sar</taxon>
        <taxon>Stramenopiles</taxon>
        <taxon>Ochrophyta</taxon>
        <taxon>Bacillariophyta</taxon>
        <taxon>Fragilariophyceae</taxon>
        <taxon>Fragilariophycidae</taxon>
        <taxon>Rhabdonematales</taxon>
        <taxon>Grammatophoraceae</taxon>
        <taxon>Grammatophora</taxon>
    </lineage>
</organism>
<sequence>MQQFGPHPCTSHALLIILHVVKYLIESHKMRIDTKDNAGWTRLHVACANDHVDVVVSLVEKRITTTTTTTGHRCIGESRNDHVTVAMYLAQAQCANVSARDKILAVRRNNPVVSQVLRI</sequence>
<reference evidence="2" key="1">
    <citation type="submission" date="2021-01" db="EMBL/GenBank/DDBJ databases">
        <authorList>
            <person name="Corre E."/>
            <person name="Pelletier E."/>
            <person name="Niang G."/>
            <person name="Scheremetjew M."/>
            <person name="Finn R."/>
            <person name="Kale V."/>
            <person name="Holt S."/>
            <person name="Cochrane G."/>
            <person name="Meng A."/>
            <person name="Brown T."/>
            <person name="Cohen L."/>
        </authorList>
    </citation>
    <scope>NUCLEOTIDE SEQUENCE</scope>
    <source>
        <strain evidence="2">CCMP 410</strain>
    </source>
</reference>
<protein>
    <recommendedName>
        <fullName evidence="3">Ankyrin repeat protein</fullName>
    </recommendedName>
</protein>
<dbReference type="EMBL" id="HBGK01016254">
    <property type="protein sequence ID" value="CAD9279308.1"/>
    <property type="molecule type" value="Transcribed_RNA"/>
</dbReference>
<feature type="signal peptide" evidence="1">
    <location>
        <begin position="1"/>
        <end position="27"/>
    </location>
</feature>
<feature type="chain" id="PRO_5030941365" description="Ankyrin repeat protein" evidence="1">
    <location>
        <begin position="28"/>
        <end position="119"/>
    </location>
</feature>
<evidence type="ECO:0000256" key="1">
    <source>
        <dbReference type="SAM" id="SignalP"/>
    </source>
</evidence>
<dbReference type="AlphaFoldDB" id="A0A7S1Y628"/>
<evidence type="ECO:0008006" key="3">
    <source>
        <dbReference type="Google" id="ProtNLM"/>
    </source>
</evidence>
<keyword evidence="1" id="KW-0732">Signal</keyword>
<dbReference type="Gene3D" id="1.25.40.20">
    <property type="entry name" value="Ankyrin repeat-containing domain"/>
    <property type="match status" value="1"/>
</dbReference>
<gene>
    <name evidence="2" type="ORF">GOCE00092_LOCUS8217</name>
</gene>
<dbReference type="InterPro" id="IPR002110">
    <property type="entry name" value="Ankyrin_rpt"/>
</dbReference>
<name>A0A7S1Y628_9STRA</name>
<proteinExistence type="predicted"/>
<evidence type="ECO:0000313" key="2">
    <source>
        <dbReference type="EMBL" id="CAD9279308.1"/>
    </source>
</evidence>